<proteinExistence type="predicted"/>
<dbReference type="AlphaFoldDB" id="A0A8J3S5G7"/>
<dbReference type="Proteomes" id="UP000655044">
    <property type="component" value="Unassembled WGS sequence"/>
</dbReference>
<sequence>MKEIAMPTMYKRTFPQVPANRWNAESHGSAGDVDERTAKSFYSIDAATPEEAELRVLAWIDHDYEDDLRHAEATADPVPVAPGRWRVTLEFDTREE</sequence>
<gene>
    <name evidence="1" type="ORF">Pro02_48930</name>
</gene>
<dbReference type="EMBL" id="BOOI01000046">
    <property type="protein sequence ID" value="GIH86485.1"/>
    <property type="molecule type" value="Genomic_DNA"/>
</dbReference>
<evidence type="ECO:0000313" key="1">
    <source>
        <dbReference type="EMBL" id="GIH86485.1"/>
    </source>
</evidence>
<evidence type="ECO:0000313" key="2">
    <source>
        <dbReference type="Proteomes" id="UP000655044"/>
    </source>
</evidence>
<organism evidence="1 2">
    <name type="scientific">Planobispora rosea</name>
    <dbReference type="NCBI Taxonomy" id="35762"/>
    <lineage>
        <taxon>Bacteria</taxon>
        <taxon>Bacillati</taxon>
        <taxon>Actinomycetota</taxon>
        <taxon>Actinomycetes</taxon>
        <taxon>Streptosporangiales</taxon>
        <taxon>Streptosporangiaceae</taxon>
        <taxon>Planobispora</taxon>
    </lineage>
</organism>
<keyword evidence="2" id="KW-1185">Reference proteome</keyword>
<comment type="caution">
    <text evidence="1">The sequence shown here is derived from an EMBL/GenBank/DDBJ whole genome shotgun (WGS) entry which is preliminary data.</text>
</comment>
<name>A0A8J3S5G7_PLARO</name>
<protein>
    <submittedName>
        <fullName evidence="1">Uncharacterized protein</fullName>
    </submittedName>
</protein>
<reference evidence="1" key="1">
    <citation type="submission" date="2021-01" db="EMBL/GenBank/DDBJ databases">
        <title>Whole genome shotgun sequence of Planobispora rosea NBRC 15558.</title>
        <authorList>
            <person name="Komaki H."/>
            <person name="Tamura T."/>
        </authorList>
    </citation>
    <scope>NUCLEOTIDE SEQUENCE</scope>
    <source>
        <strain evidence="1">NBRC 15558</strain>
    </source>
</reference>
<accession>A0A8J3S5G7</accession>